<evidence type="ECO:0000259" key="1">
    <source>
        <dbReference type="Pfam" id="PF07678"/>
    </source>
</evidence>
<dbReference type="EMBL" id="CAUEEQ010069137">
    <property type="protein sequence ID" value="CAJ0965710.1"/>
    <property type="molecule type" value="Genomic_DNA"/>
</dbReference>
<reference evidence="2" key="1">
    <citation type="submission" date="2023-07" db="EMBL/GenBank/DDBJ databases">
        <authorList>
            <person name="Stuckert A."/>
        </authorList>
    </citation>
    <scope>NUCLEOTIDE SEQUENCE</scope>
</reference>
<accession>A0ABN9MJL4</accession>
<dbReference type="InterPro" id="IPR011626">
    <property type="entry name" value="Alpha-macroglobulin_TED"/>
</dbReference>
<feature type="domain" description="Alpha-macroglobulin-like TED" evidence="1">
    <location>
        <begin position="2"/>
        <end position="68"/>
    </location>
</feature>
<dbReference type="Gene3D" id="1.50.10.20">
    <property type="match status" value="1"/>
</dbReference>
<protein>
    <recommendedName>
        <fullName evidence="1">Alpha-macroglobulin-like TED domain-containing protein</fullName>
    </recommendedName>
</protein>
<evidence type="ECO:0000313" key="2">
    <source>
        <dbReference type="EMBL" id="CAJ0965710.1"/>
    </source>
</evidence>
<proteinExistence type="predicted"/>
<dbReference type="InterPro" id="IPR050473">
    <property type="entry name" value="A2M/Complement_sys"/>
</dbReference>
<gene>
    <name evidence="2" type="ORF">RIMI_LOCUS20542205</name>
</gene>
<dbReference type="PANTHER" id="PTHR11412:SF81">
    <property type="entry name" value="COMPLEMENT C3"/>
    <property type="match status" value="1"/>
</dbReference>
<name>A0ABN9MJL4_9NEOB</name>
<sequence>MAQSLVNIEHKDLCDSVKWLILSKQKAEGTFKEDAPVLLQELVGDIKGSSEDVSLTAFVLIAMLKSEKDLYSTCQQPEEQH</sequence>
<evidence type="ECO:0000313" key="3">
    <source>
        <dbReference type="Proteomes" id="UP001176940"/>
    </source>
</evidence>
<keyword evidence="3" id="KW-1185">Reference proteome</keyword>
<dbReference type="PANTHER" id="PTHR11412">
    <property type="entry name" value="MACROGLOBULIN / COMPLEMENT"/>
    <property type="match status" value="1"/>
</dbReference>
<dbReference type="Pfam" id="PF07678">
    <property type="entry name" value="TED_complement"/>
    <property type="match status" value="1"/>
</dbReference>
<comment type="caution">
    <text evidence="2">The sequence shown here is derived from an EMBL/GenBank/DDBJ whole genome shotgun (WGS) entry which is preliminary data.</text>
</comment>
<dbReference type="Proteomes" id="UP001176940">
    <property type="component" value="Unassembled WGS sequence"/>
</dbReference>
<dbReference type="SUPFAM" id="SSF48239">
    <property type="entry name" value="Terpenoid cyclases/Protein prenyltransferases"/>
    <property type="match status" value="1"/>
</dbReference>
<organism evidence="2 3">
    <name type="scientific">Ranitomeya imitator</name>
    <name type="common">mimic poison frog</name>
    <dbReference type="NCBI Taxonomy" id="111125"/>
    <lineage>
        <taxon>Eukaryota</taxon>
        <taxon>Metazoa</taxon>
        <taxon>Chordata</taxon>
        <taxon>Craniata</taxon>
        <taxon>Vertebrata</taxon>
        <taxon>Euteleostomi</taxon>
        <taxon>Amphibia</taxon>
        <taxon>Batrachia</taxon>
        <taxon>Anura</taxon>
        <taxon>Neobatrachia</taxon>
        <taxon>Hyloidea</taxon>
        <taxon>Dendrobatidae</taxon>
        <taxon>Dendrobatinae</taxon>
        <taxon>Ranitomeya</taxon>
    </lineage>
</organism>
<dbReference type="InterPro" id="IPR008930">
    <property type="entry name" value="Terpenoid_cyclase/PrenylTrfase"/>
</dbReference>